<dbReference type="CDD" id="cd01347">
    <property type="entry name" value="ligand_gated_channel"/>
    <property type="match status" value="1"/>
</dbReference>
<keyword evidence="18" id="KW-1185">Reference proteome</keyword>
<name>A0ABV7E428_9SPHN</name>
<keyword evidence="6" id="KW-0408">Iron</keyword>
<evidence type="ECO:0000313" key="18">
    <source>
        <dbReference type="Proteomes" id="UP001595456"/>
    </source>
</evidence>
<dbReference type="Gene3D" id="2.40.170.20">
    <property type="entry name" value="TonB-dependent receptor, beta-barrel domain"/>
    <property type="match status" value="1"/>
</dbReference>
<evidence type="ECO:0000256" key="1">
    <source>
        <dbReference type="ARBA" id="ARBA00004571"/>
    </source>
</evidence>
<evidence type="ECO:0000256" key="11">
    <source>
        <dbReference type="PROSITE-ProRule" id="PRU01360"/>
    </source>
</evidence>
<evidence type="ECO:0000256" key="2">
    <source>
        <dbReference type="ARBA" id="ARBA00022448"/>
    </source>
</evidence>
<dbReference type="Pfam" id="PF00593">
    <property type="entry name" value="TonB_dep_Rec_b-barrel"/>
    <property type="match status" value="1"/>
</dbReference>
<evidence type="ECO:0000256" key="10">
    <source>
        <dbReference type="ARBA" id="ARBA00023237"/>
    </source>
</evidence>
<evidence type="ECO:0000259" key="15">
    <source>
        <dbReference type="Pfam" id="PF00593"/>
    </source>
</evidence>
<keyword evidence="14" id="KW-0732">Signal</keyword>
<dbReference type="PROSITE" id="PS52016">
    <property type="entry name" value="TONB_DEPENDENT_REC_3"/>
    <property type="match status" value="1"/>
</dbReference>
<comment type="similarity">
    <text evidence="11 12">Belongs to the TonB-dependent receptor family.</text>
</comment>
<keyword evidence="8 12" id="KW-0798">TonB box</keyword>
<dbReference type="PANTHER" id="PTHR32552">
    <property type="entry name" value="FERRICHROME IRON RECEPTOR-RELATED"/>
    <property type="match status" value="1"/>
</dbReference>
<gene>
    <name evidence="17" type="ORF">ACFODU_06615</name>
</gene>
<organism evidence="17 18">
    <name type="scientific">Alteraurantiacibacter palmitatis</name>
    <dbReference type="NCBI Taxonomy" id="2054628"/>
    <lineage>
        <taxon>Bacteria</taxon>
        <taxon>Pseudomonadati</taxon>
        <taxon>Pseudomonadota</taxon>
        <taxon>Alphaproteobacteria</taxon>
        <taxon>Sphingomonadales</taxon>
        <taxon>Erythrobacteraceae</taxon>
        <taxon>Alteraurantiacibacter</taxon>
    </lineage>
</organism>
<keyword evidence="5 11" id="KW-0812">Transmembrane</keyword>
<dbReference type="SUPFAM" id="SSF56935">
    <property type="entry name" value="Porins"/>
    <property type="match status" value="1"/>
</dbReference>
<feature type="compositionally biased region" description="Low complexity" evidence="13">
    <location>
        <begin position="676"/>
        <end position="685"/>
    </location>
</feature>
<evidence type="ECO:0000256" key="3">
    <source>
        <dbReference type="ARBA" id="ARBA00022452"/>
    </source>
</evidence>
<protein>
    <submittedName>
        <fullName evidence="17">TonB-dependent receptor</fullName>
    </submittedName>
</protein>
<dbReference type="Proteomes" id="UP001595456">
    <property type="component" value="Unassembled WGS sequence"/>
</dbReference>
<reference evidence="18" key="1">
    <citation type="journal article" date="2019" name="Int. J. Syst. Evol. Microbiol.">
        <title>The Global Catalogue of Microorganisms (GCM) 10K type strain sequencing project: providing services to taxonomists for standard genome sequencing and annotation.</title>
        <authorList>
            <consortium name="The Broad Institute Genomics Platform"/>
            <consortium name="The Broad Institute Genome Sequencing Center for Infectious Disease"/>
            <person name="Wu L."/>
            <person name="Ma J."/>
        </authorList>
    </citation>
    <scope>NUCLEOTIDE SEQUENCE [LARGE SCALE GENOMIC DNA]</scope>
    <source>
        <strain evidence="18">KCTC 52607</strain>
    </source>
</reference>
<comment type="subcellular location">
    <subcellularLocation>
        <location evidence="1 11">Cell outer membrane</location>
        <topology evidence="1 11">Multi-pass membrane protein</topology>
    </subcellularLocation>
</comment>
<evidence type="ECO:0000256" key="8">
    <source>
        <dbReference type="ARBA" id="ARBA00023077"/>
    </source>
</evidence>
<keyword evidence="17" id="KW-0675">Receptor</keyword>
<feature type="chain" id="PRO_5045416193" evidence="14">
    <location>
        <begin position="19"/>
        <end position="813"/>
    </location>
</feature>
<dbReference type="InterPro" id="IPR012910">
    <property type="entry name" value="Plug_dom"/>
</dbReference>
<comment type="caution">
    <text evidence="17">The sequence shown here is derived from an EMBL/GenBank/DDBJ whole genome shotgun (WGS) entry which is preliminary data.</text>
</comment>
<evidence type="ECO:0000256" key="9">
    <source>
        <dbReference type="ARBA" id="ARBA00023136"/>
    </source>
</evidence>
<evidence type="ECO:0000256" key="4">
    <source>
        <dbReference type="ARBA" id="ARBA00022496"/>
    </source>
</evidence>
<dbReference type="InterPro" id="IPR000531">
    <property type="entry name" value="Beta-barrel_TonB"/>
</dbReference>
<dbReference type="Pfam" id="PF07715">
    <property type="entry name" value="Plug"/>
    <property type="match status" value="1"/>
</dbReference>
<feature type="region of interest" description="Disordered" evidence="13">
    <location>
        <begin position="660"/>
        <end position="686"/>
    </location>
</feature>
<dbReference type="RefSeq" id="WP_336926282.1">
    <property type="nucleotide sequence ID" value="NZ_JBANRO010000006.1"/>
</dbReference>
<dbReference type="InterPro" id="IPR039426">
    <property type="entry name" value="TonB-dep_rcpt-like"/>
</dbReference>
<sequence>MHSLYTRLLLAASPLALAVPVAASAQQIADDTAAPTPISTLASAATAGDAIIVTARRREETAQEIPLAISVIGGDTLEELGAFNVQRLQALTPALNFYSSNPRNTAINIRGIGVPFGLTNDGFDQGVGIYVDDVYFARIASATLDFLDVAQIEVLRGPQGTLYGKNTTAGALNITTRRPTFNFEGSAEVTFGNLGFKQAKASVSGPLADDLAARLAISSTSRRGTIYNVATGNYINEQDNLGLRGQLLWEPSDNVEVLFAADFSRQNPECCAQIYVRTGPTQRPLNRQYEALAAAQGYQVVSTNPFDRLTDVDAPLNAGNEIGGASVRVIWDTGPGTFTSISAYRYWDWLPENDRDFTGLPINTASNNPSQQKQWTQELRYSHTGSAYDFLIGAFAFHQAVRTQGLTRFGPAASRWLINPSNALANDPTVLDGLIANNDIRLDNTSLAAFGQFNWKLTDRFSIQPGFRVNYDKKVGLYESVVTNGDGELVTFASTDPRVVQQRGVAAPQRFEPTFSDWNFSFEITATYELADDIHSYATYAETFKPGGVNLNGVPNDAAGNPILAAGSVKPESVTHYEAGVKSQFWDRRVTLNVGAFRTDIADYQALVVNGQFGVQRGYLANAEAVRTQGFEWDLSVRPSSRFNAYVSGSHTDATYRRFPDAPCPPELSGGGAGTPIGAPGAPGTNSPANCDISGQSLPGVSKWVVSYGAEANTPASLLGTEGEIYAGVDANTRSSFSSNPTPSAYTQVAGYTITNFRVGYRSDNGFNVFAWARNAFDTRYFEQLAVPSGNTGLIVGQPGDPRTYGLTLSTTF</sequence>
<keyword evidence="3 11" id="KW-1134">Transmembrane beta strand</keyword>
<accession>A0ABV7E428</accession>
<evidence type="ECO:0000256" key="14">
    <source>
        <dbReference type="SAM" id="SignalP"/>
    </source>
</evidence>
<evidence type="ECO:0000256" key="6">
    <source>
        <dbReference type="ARBA" id="ARBA00023004"/>
    </source>
</evidence>
<keyword evidence="4" id="KW-0410">Iron transport</keyword>
<dbReference type="EMBL" id="JBHRST010000008">
    <property type="protein sequence ID" value="MFC3097474.1"/>
    <property type="molecule type" value="Genomic_DNA"/>
</dbReference>
<keyword evidence="9 11" id="KW-0472">Membrane</keyword>
<feature type="signal peptide" evidence="14">
    <location>
        <begin position="1"/>
        <end position="18"/>
    </location>
</feature>
<evidence type="ECO:0000259" key="16">
    <source>
        <dbReference type="Pfam" id="PF07715"/>
    </source>
</evidence>
<keyword evidence="2 11" id="KW-0813">Transport</keyword>
<proteinExistence type="inferred from homology"/>
<evidence type="ECO:0000313" key="17">
    <source>
        <dbReference type="EMBL" id="MFC3097474.1"/>
    </source>
</evidence>
<keyword evidence="10 11" id="KW-0998">Cell outer membrane</keyword>
<evidence type="ECO:0000256" key="5">
    <source>
        <dbReference type="ARBA" id="ARBA00022692"/>
    </source>
</evidence>
<keyword evidence="7" id="KW-0406">Ion transport</keyword>
<dbReference type="InterPro" id="IPR036942">
    <property type="entry name" value="Beta-barrel_TonB_sf"/>
</dbReference>
<evidence type="ECO:0000256" key="12">
    <source>
        <dbReference type="RuleBase" id="RU003357"/>
    </source>
</evidence>
<feature type="domain" description="TonB-dependent receptor-like beta-barrel" evidence="15">
    <location>
        <begin position="293"/>
        <end position="775"/>
    </location>
</feature>
<dbReference type="PANTHER" id="PTHR32552:SF81">
    <property type="entry name" value="TONB-DEPENDENT OUTER MEMBRANE RECEPTOR"/>
    <property type="match status" value="1"/>
</dbReference>
<evidence type="ECO:0000256" key="13">
    <source>
        <dbReference type="SAM" id="MobiDB-lite"/>
    </source>
</evidence>
<feature type="domain" description="TonB-dependent receptor plug" evidence="16">
    <location>
        <begin position="62"/>
        <end position="171"/>
    </location>
</feature>
<evidence type="ECO:0000256" key="7">
    <source>
        <dbReference type="ARBA" id="ARBA00023065"/>
    </source>
</evidence>